<feature type="transmembrane region" description="Helical" evidence="1">
    <location>
        <begin position="127"/>
        <end position="148"/>
    </location>
</feature>
<dbReference type="PANTHER" id="PTHR14969:SF13">
    <property type="entry name" value="AT30094P"/>
    <property type="match status" value="1"/>
</dbReference>
<keyword evidence="1" id="KW-0472">Membrane</keyword>
<evidence type="ECO:0000256" key="1">
    <source>
        <dbReference type="SAM" id="Phobius"/>
    </source>
</evidence>
<organism evidence="3 4">
    <name type="scientific">Rhodococcus zopfii</name>
    <dbReference type="NCBI Taxonomy" id="43772"/>
    <lineage>
        <taxon>Bacteria</taxon>
        <taxon>Bacillati</taxon>
        <taxon>Actinomycetota</taxon>
        <taxon>Actinomycetes</taxon>
        <taxon>Mycobacteriales</taxon>
        <taxon>Nocardiaceae</taxon>
        <taxon>Rhodococcus</taxon>
    </lineage>
</organism>
<evidence type="ECO:0000313" key="3">
    <source>
        <dbReference type="EMBL" id="MDV2476671.1"/>
    </source>
</evidence>
<dbReference type="Proteomes" id="UP001275440">
    <property type="component" value="Unassembled WGS sequence"/>
</dbReference>
<dbReference type="SUPFAM" id="SSF48317">
    <property type="entry name" value="Acid phosphatase/Vanadium-dependent haloperoxidase"/>
    <property type="match status" value="1"/>
</dbReference>
<sequence length="179" mass="19239">MNLDVAVLDWMLGIREPASTTAVTVVTHTGGTVGVTILATVATLLLLRASRPQDALLVGGAVLTGWPAMSLLKLLFGRDRPPQPERLVELSTHSFPSGHAMMSAVLAVTLAAVLARSARPQGPWRTALYAGLAGYTLAVGLSRVYLAAHWLTDVVAGWILGSLWALLWVWLVTRVRIRR</sequence>
<dbReference type="RefSeq" id="WP_072810350.1">
    <property type="nucleotide sequence ID" value="NZ_JAHWLX010000114.1"/>
</dbReference>
<keyword evidence="1" id="KW-1133">Transmembrane helix</keyword>
<name>A0ABU3WRP0_9NOCA</name>
<dbReference type="CDD" id="cd03392">
    <property type="entry name" value="PAP2_like_2"/>
    <property type="match status" value="1"/>
</dbReference>
<keyword evidence="1" id="KW-0812">Transmembrane</keyword>
<dbReference type="Pfam" id="PF01569">
    <property type="entry name" value="PAP2"/>
    <property type="match status" value="1"/>
</dbReference>
<keyword evidence="4" id="KW-1185">Reference proteome</keyword>
<dbReference type="Gene3D" id="1.20.144.10">
    <property type="entry name" value="Phosphatidic acid phosphatase type 2/haloperoxidase"/>
    <property type="match status" value="1"/>
</dbReference>
<feature type="transmembrane region" description="Helical" evidence="1">
    <location>
        <begin position="54"/>
        <end position="76"/>
    </location>
</feature>
<feature type="transmembrane region" description="Helical" evidence="1">
    <location>
        <begin position="96"/>
        <end position="115"/>
    </location>
</feature>
<dbReference type="SMART" id="SM00014">
    <property type="entry name" value="acidPPc"/>
    <property type="match status" value="1"/>
</dbReference>
<comment type="caution">
    <text evidence="3">The sequence shown here is derived from an EMBL/GenBank/DDBJ whole genome shotgun (WGS) entry which is preliminary data.</text>
</comment>
<dbReference type="InterPro" id="IPR000326">
    <property type="entry name" value="PAP2/HPO"/>
</dbReference>
<protein>
    <submittedName>
        <fullName evidence="3">Phosphatase PAP2 family protein</fullName>
    </submittedName>
</protein>
<dbReference type="InterPro" id="IPR036938">
    <property type="entry name" value="PAP2/HPO_sf"/>
</dbReference>
<dbReference type="PANTHER" id="PTHR14969">
    <property type="entry name" value="SPHINGOSINE-1-PHOSPHATE PHOSPHOHYDROLASE"/>
    <property type="match status" value="1"/>
</dbReference>
<dbReference type="EMBL" id="WBMO01000001">
    <property type="protein sequence ID" value="MDV2476671.1"/>
    <property type="molecule type" value="Genomic_DNA"/>
</dbReference>
<evidence type="ECO:0000313" key="4">
    <source>
        <dbReference type="Proteomes" id="UP001275440"/>
    </source>
</evidence>
<evidence type="ECO:0000259" key="2">
    <source>
        <dbReference type="SMART" id="SM00014"/>
    </source>
</evidence>
<reference evidence="3 4" key="1">
    <citation type="submission" date="2019-10" db="EMBL/GenBank/DDBJ databases">
        <title>Draft Genome Assembly of Rhodococcus zopfii DSM44189.</title>
        <authorList>
            <person name="Sutton J.M."/>
            <person name="Akob D.M."/>
            <person name="Bushman T.J."/>
        </authorList>
    </citation>
    <scope>NUCLEOTIDE SEQUENCE [LARGE SCALE GENOMIC DNA]</scope>
    <source>
        <strain evidence="3 4">DSM 44189</strain>
    </source>
</reference>
<gene>
    <name evidence="3" type="ORF">F8M49_17535</name>
</gene>
<feature type="domain" description="Phosphatidic acid phosphatase type 2/haloperoxidase" evidence="2">
    <location>
        <begin position="55"/>
        <end position="169"/>
    </location>
</feature>
<feature type="transmembrane region" description="Helical" evidence="1">
    <location>
        <begin position="20"/>
        <end position="47"/>
    </location>
</feature>
<accession>A0ABU3WRP0</accession>
<feature type="transmembrane region" description="Helical" evidence="1">
    <location>
        <begin position="154"/>
        <end position="173"/>
    </location>
</feature>
<proteinExistence type="predicted"/>